<sequence length="209" mass="23345">MYTLYYSPGTASMAVHLALLEIGAPYQLVTVDIDTGAQHDPAYLKLNPLGKVPTLIIDGRPRTESAALLMMLAERHPEAGLAPPPGSAEREAWLQWIVYLSNALASTYRFWFYPADLGAAEHSPLQRSALQHKIEAVWDHLQSHLAAHGPYLLGRDISAADLLLAMLMRWSRNMPRPATEWPALKLLADLLRARPSWKKLYELEGLSGW</sequence>
<protein>
    <submittedName>
        <fullName evidence="3">Glutathione S-transferase family protein</fullName>
    </submittedName>
</protein>
<dbReference type="SUPFAM" id="SSF47616">
    <property type="entry name" value="GST C-terminal domain-like"/>
    <property type="match status" value="1"/>
</dbReference>
<dbReference type="PROSITE" id="PS50404">
    <property type="entry name" value="GST_NTER"/>
    <property type="match status" value="1"/>
</dbReference>
<dbReference type="Gene3D" id="3.40.30.10">
    <property type="entry name" value="Glutaredoxin"/>
    <property type="match status" value="1"/>
</dbReference>
<dbReference type="SUPFAM" id="SSF52833">
    <property type="entry name" value="Thioredoxin-like"/>
    <property type="match status" value="1"/>
</dbReference>
<dbReference type="CDD" id="cd03057">
    <property type="entry name" value="GST_N_Beta"/>
    <property type="match status" value="1"/>
</dbReference>
<feature type="domain" description="GST N-terminal" evidence="1">
    <location>
        <begin position="1"/>
        <end position="80"/>
    </location>
</feature>
<dbReference type="PANTHER" id="PTHR44051:SF21">
    <property type="entry name" value="GLUTATHIONE S-TRANSFERASE FAMILY PROTEIN"/>
    <property type="match status" value="1"/>
</dbReference>
<dbReference type="PANTHER" id="PTHR44051">
    <property type="entry name" value="GLUTATHIONE S-TRANSFERASE-RELATED"/>
    <property type="match status" value="1"/>
</dbReference>
<evidence type="ECO:0000259" key="1">
    <source>
        <dbReference type="PROSITE" id="PS50404"/>
    </source>
</evidence>
<evidence type="ECO:0000259" key="2">
    <source>
        <dbReference type="PROSITE" id="PS50405"/>
    </source>
</evidence>
<dbReference type="Proteomes" id="UP000253782">
    <property type="component" value="Unassembled WGS sequence"/>
</dbReference>
<keyword evidence="4" id="KW-1185">Reference proteome</keyword>
<evidence type="ECO:0000313" key="4">
    <source>
        <dbReference type="Proteomes" id="UP000253782"/>
    </source>
</evidence>
<dbReference type="SFLD" id="SFLDG01150">
    <property type="entry name" value="Main.1:_Beta-like"/>
    <property type="match status" value="1"/>
</dbReference>
<dbReference type="AlphaFoldDB" id="A0A369UNS0"/>
<organism evidence="3 4">
    <name type="scientific">Dyella tabacisoli</name>
    <dbReference type="NCBI Taxonomy" id="2282381"/>
    <lineage>
        <taxon>Bacteria</taxon>
        <taxon>Pseudomonadati</taxon>
        <taxon>Pseudomonadota</taxon>
        <taxon>Gammaproteobacteria</taxon>
        <taxon>Lysobacterales</taxon>
        <taxon>Rhodanobacteraceae</taxon>
        <taxon>Dyella</taxon>
    </lineage>
</organism>
<proteinExistence type="predicted"/>
<dbReference type="Gene3D" id="1.20.1050.10">
    <property type="match status" value="1"/>
</dbReference>
<dbReference type="Pfam" id="PF13417">
    <property type="entry name" value="GST_N_3"/>
    <property type="match status" value="1"/>
</dbReference>
<accession>A0A369UNS0</accession>
<dbReference type="RefSeq" id="WP_114844916.1">
    <property type="nucleotide sequence ID" value="NZ_JBHSPE010000008.1"/>
</dbReference>
<gene>
    <name evidence="3" type="ORF">DVJ77_07705</name>
</gene>
<evidence type="ECO:0000313" key="3">
    <source>
        <dbReference type="EMBL" id="RDD82296.1"/>
    </source>
</evidence>
<name>A0A369UNS0_9GAMM</name>
<dbReference type="SFLD" id="SFLDS00019">
    <property type="entry name" value="Glutathione_Transferase_(cytos"/>
    <property type="match status" value="1"/>
</dbReference>
<keyword evidence="3" id="KW-0808">Transferase</keyword>
<dbReference type="InterPro" id="IPR036249">
    <property type="entry name" value="Thioredoxin-like_sf"/>
</dbReference>
<dbReference type="CDD" id="cd03188">
    <property type="entry name" value="GST_C_Beta"/>
    <property type="match status" value="1"/>
</dbReference>
<comment type="caution">
    <text evidence="3">The sequence shown here is derived from an EMBL/GenBank/DDBJ whole genome shotgun (WGS) entry which is preliminary data.</text>
</comment>
<feature type="domain" description="GST C-terminal" evidence="2">
    <location>
        <begin position="86"/>
        <end position="209"/>
    </location>
</feature>
<dbReference type="PROSITE" id="PS50405">
    <property type="entry name" value="GST_CTER"/>
    <property type="match status" value="1"/>
</dbReference>
<dbReference type="InterPro" id="IPR040079">
    <property type="entry name" value="Glutathione_S-Trfase"/>
</dbReference>
<dbReference type="EMBL" id="QQAH01000006">
    <property type="protein sequence ID" value="RDD82296.1"/>
    <property type="molecule type" value="Genomic_DNA"/>
</dbReference>
<dbReference type="GO" id="GO:0016740">
    <property type="term" value="F:transferase activity"/>
    <property type="evidence" value="ECO:0007669"/>
    <property type="project" value="UniProtKB-KW"/>
</dbReference>
<dbReference type="InterPro" id="IPR036282">
    <property type="entry name" value="Glutathione-S-Trfase_C_sf"/>
</dbReference>
<dbReference type="OrthoDB" id="5740960at2"/>
<dbReference type="SFLD" id="SFLDG00358">
    <property type="entry name" value="Main_(cytGST)"/>
    <property type="match status" value="1"/>
</dbReference>
<reference evidence="3 4" key="1">
    <citation type="submission" date="2018-07" db="EMBL/GenBank/DDBJ databases">
        <title>Dyella tabacisoli L4-6T, whole genome shotgun sequence.</title>
        <authorList>
            <person name="Zhou X.-K."/>
            <person name="Li W.-J."/>
            <person name="Duan Y.-Q."/>
        </authorList>
    </citation>
    <scope>NUCLEOTIDE SEQUENCE [LARGE SCALE GENOMIC DNA]</scope>
    <source>
        <strain evidence="3 4">L4-6</strain>
    </source>
</reference>
<dbReference type="InterPro" id="IPR004045">
    <property type="entry name" value="Glutathione_S-Trfase_N"/>
</dbReference>
<dbReference type="InterPro" id="IPR010987">
    <property type="entry name" value="Glutathione-S-Trfase_C-like"/>
</dbReference>